<name>A0A4W6CJQ1_LATCA</name>
<dbReference type="Proteomes" id="UP000314980">
    <property type="component" value="Unassembled WGS sequence"/>
</dbReference>
<feature type="compositionally biased region" description="Polar residues" evidence="5">
    <location>
        <begin position="558"/>
        <end position="574"/>
    </location>
</feature>
<dbReference type="SMART" id="SM00184">
    <property type="entry name" value="RING"/>
    <property type="match status" value="1"/>
</dbReference>
<dbReference type="CDD" id="cd16660">
    <property type="entry name" value="RING-Ubox_RNF37"/>
    <property type="match status" value="1"/>
</dbReference>
<dbReference type="InterPro" id="IPR045696">
    <property type="entry name" value="Ubox5_N"/>
</dbReference>
<feature type="region of interest" description="Disordered" evidence="5">
    <location>
        <begin position="391"/>
        <end position="521"/>
    </location>
</feature>
<dbReference type="Proteomes" id="UP000694890">
    <property type="component" value="Linkage group LG13"/>
</dbReference>
<dbReference type="GeneID" id="108882386"/>
<evidence type="ECO:0000256" key="4">
    <source>
        <dbReference type="PROSITE-ProRule" id="PRU00175"/>
    </source>
</evidence>
<feature type="compositionally biased region" description="Polar residues" evidence="5">
    <location>
        <begin position="405"/>
        <end position="417"/>
    </location>
</feature>
<accession>A0A4W6CJQ1</accession>
<dbReference type="InterPro" id="IPR013083">
    <property type="entry name" value="Znf_RING/FYVE/PHD"/>
</dbReference>
<keyword evidence="3" id="KW-0862">Zinc</keyword>
<dbReference type="InterPro" id="IPR039847">
    <property type="entry name" value="Ubox5"/>
</dbReference>
<keyword evidence="9" id="KW-1185">Reference proteome</keyword>
<keyword evidence="1" id="KW-0479">Metal-binding</keyword>
<dbReference type="RefSeq" id="XP_018530377.1">
    <property type="nucleotide sequence ID" value="XM_018674861.2"/>
</dbReference>
<dbReference type="PROSITE" id="PS51698">
    <property type="entry name" value="U_BOX"/>
    <property type="match status" value="1"/>
</dbReference>
<dbReference type="InterPro" id="IPR039925">
    <property type="entry name" value="RNF37_RING-Ubox"/>
</dbReference>
<feature type="domain" description="RING-type" evidence="6">
    <location>
        <begin position="580"/>
        <end position="635"/>
    </location>
</feature>
<dbReference type="GO" id="GO:0008270">
    <property type="term" value="F:zinc ion binding"/>
    <property type="evidence" value="ECO:0007669"/>
    <property type="project" value="UniProtKB-KW"/>
</dbReference>
<feature type="compositionally biased region" description="Low complexity" evidence="5">
    <location>
        <begin position="418"/>
        <end position="432"/>
    </location>
</feature>
<feature type="compositionally biased region" description="Polar residues" evidence="5">
    <location>
        <begin position="541"/>
        <end position="550"/>
    </location>
</feature>
<dbReference type="STRING" id="8187.ENSLCAP00010011747"/>
<feature type="compositionally biased region" description="Polar residues" evidence="5">
    <location>
        <begin position="463"/>
        <end position="473"/>
    </location>
</feature>
<evidence type="ECO:0000256" key="3">
    <source>
        <dbReference type="ARBA" id="ARBA00022833"/>
    </source>
</evidence>
<dbReference type="KEGG" id="lcf:108882386"/>
<sequence>MVVNLCLPHFYTTVRCNKLCADGYDVTNLVSADPALRRRGFKLEYFLRPPVQVTLKFGFQVELCRVDVELWPWGMDRGHASKRLEISTSSDVLPSQNFGQGHKQVQQKELMQVKDQNEHNRKHDRKSCQSNGHQWSLQAQQWGEETTDGRQNIGQVYRRPMAKEHTQTNADSSQNEPEFRLVGRCELREETQVCFSRSNFSPRPPFLSPPPPQPANCRKEELWSRGLLSLGAVTQLRVTVPFGGAASAQGLKALSVWGQPARCCPAEEVERIKRVHEASERQLPRPVFFAPSIRQTKQPVQAATPPSDLSIPEEFLDPITQEVMTLPMLLPSGVSVDSTTLEEYQKREATWGRPPSDPFTGVPFTSTSQPLPNPQLKTRIDHFLLQKGEVRRDGMLGRQGEGENPQASRLISSKAEGQSQNSSCPSKSSINSTAVQYNAGSRTLKRTTQIDTGLEHSSDKGSHTFNSQSLTTDSKSELDRRKKRDLSGNSKDSTEELTTEKLLLPQTKRPRNSVPSCSSHEQRLSASLDEALFSALQGRPSFTSNLSQQRGVDPDSEPLNTTQHCQSSGSSGMSTGEKRCSSCSRSVSAYSTSASSIYRLTCGHLLCRACLRRESHPPDSFTTATSNHFSCPTCQSPTPRVDIVRVHH</sequence>
<evidence type="ECO:0000313" key="8">
    <source>
        <dbReference type="Ensembl" id="ENSLCAP00010011747.1"/>
    </source>
</evidence>
<evidence type="ECO:0000259" key="7">
    <source>
        <dbReference type="PROSITE" id="PS51698"/>
    </source>
</evidence>
<dbReference type="GeneTree" id="ENSGT00510000049555"/>
<dbReference type="PANTHER" id="PTHR13492">
    <property type="entry name" value="RING FINGER PROTEIN 37"/>
    <property type="match status" value="1"/>
</dbReference>
<feature type="domain" description="U-box" evidence="7">
    <location>
        <begin position="310"/>
        <end position="390"/>
    </location>
</feature>
<gene>
    <name evidence="8 10" type="primary">ubox5</name>
</gene>
<feature type="compositionally biased region" description="Polar residues" evidence="5">
    <location>
        <begin position="433"/>
        <end position="451"/>
    </location>
</feature>
<dbReference type="InParanoid" id="A0A4W6CJQ1"/>
<feature type="region of interest" description="Disordered" evidence="5">
    <location>
        <begin position="114"/>
        <end position="135"/>
    </location>
</feature>
<proteinExistence type="predicted"/>
<keyword evidence="2 4" id="KW-0863">Zinc-finger</keyword>
<dbReference type="GO" id="GO:0034450">
    <property type="term" value="F:ubiquitin-ubiquitin ligase activity"/>
    <property type="evidence" value="ECO:0007669"/>
    <property type="project" value="TreeGrafter"/>
</dbReference>
<reference evidence="9" key="1">
    <citation type="submission" date="2015-09" db="EMBL/GenBank/DDBJ databases">
        <authorList>
            <person name="Sai Rama Sridatta P."/>
        </authorList>
    </citation>
    <scope>NUCLEOTIDE SEQUENCE [LARGE SCALE GENOMIC DNA]</scope>
</reference>
<dbReference type="GO" id="GO:0005634">
    <property type="term" value="C:nucleus"/>
    <property type="evidence" value="ECO:0007669"/>
    <property type="project" value="TreeGrafter"/>
</dbReference>
<evidence type="ECO:0000256" key="1">
    <source>
        <dbReference type="ARBA" id="ARBA00022723"/>
    </source>
</evidence>
<dbReference type="Pfam" id="PF19318">
    <property type="entry name" value="DUF5918"/>
    <property type="match status" value="2"/>
</dbReference>
<dbReference type="SUPFAM" id="SSF57850">
    <property type="entry name" value="RING/U-box"/>
    <property type="match status" value="2"/>
</dbReference>
<evidence type="ECO:0000313" key="9">
    <source>
        <dbReference type="Proteomes" id="UP000314980"/>
    </source>
</evidence>
<dbReference type="SMART" id="SM00504">
    <property type="entry name" value="Ubox"/>
    <property type="match status" value="1"/>
</dbReference>
<dbReference type="GO" id="GO:0031625">
    <property type="term" value="F:ubiquitin protein ligase binding"/>
    <property type="evidence" value="ECO:0007669"/>
    <property type="project" value="TreeGrafter"/>
</dbReference>
<evidence type="ECO:0000259" key="6">
    <source>
        <dbReference type="PROSITE" id="PS50089"/>
    </source>
</evidence>
<dbReference type="OrthoDB" id="20295at2759"/>
<dbReference type="InterPro" id="IPR003613">
    <property type="entry name" value="Ubox_domain"/>
</dbReference>
<dbReference type="FunFam" id="3.30.40.10:FF:000163">
    <property type="entry name" value="Putative ring finger protein 37"/>
    <property type="match status" value="1"/>
</dbReference>
<dbReference type="PANTHER" id="PTHR13492:SF2">
    <property type="entry name" value="RING FINGER PROTEIN 37"/>
    <property type="match status" value="1"/>
</dbReference>
<evidence type="ECO:0000313" key="10">
    <source>
        <dbReference type="RefSeq" id="XP_018530377.1"/>
    </source>
</evidence>
<evidence type="ECO:0000256" key="2">
    <source>
        <dbReference type="ARBA" id="ARBA00022771"/>
    </source>
</evidence>
<dbReference type="Gene3D" id="3.30.40.10">
    <property type="entry name" value="Zinc/RING finger domain, C3HC4 (zinc finger)"/>
    <property type="match status" value="2"/>
</dbReference>
<feature type="region of interest" description="Disordered" evidence="5">
    <location>
        <begin position="345"/>
        <end position="376"/>
    </location>
</feature>
<reference evidence="10" key="2">
    <citation type="submission" date="2025-04" db="UniProtKB">
        <authorList>
            <consortium name="RefSeq"/>
        </authorList>
    </citation>
    <scope>IDENTIFICATION</scope>
    <source>
        <tissue evidence="10">Brain</tissue>
    </source>
</reference>
<evidence type="ECO:0000256" key="5">
    <source>
        <dbReference type="SAM" id="MobiDB-lite"/>
    </source>
</evidence>
<dbReference type="Ensembl" id="ENSLCAT00010011994.1">
    <property type="protein sequence ID" value="ENSLCAP00010011747.1"/>
    <property type="gene ID" value="ENSLCAG00010005563.1"/>
</dbReference>
<dbReference type="Pfam" id="PF04564">
    <property type="entry name" value="U-box"/>
    <property type="match status" value="1"/>
</dbReference>
<reference evidence="8" key="3">
    <citation type="submission" date="2025-05" db="UniProtKB">
        <authorList>
            <consortium name="Ensembl"/>
        </authorList>
    </citation>
    <scope>IDENTIFICATION</scope>
</reference>
<dbReference type="PROSITE" id="PS00518">
    <property type="entry name" value="ZF_RING_1"/>
    <property type="match status" value="1"/>
</dbReference>
<dbReference type="InterPro" id="IPR001841">
    <property type="entry name" value="Znf_RING"/>
</dbReference>
<dbReference type="AlphaFoldDB" id="A0A4W6CJQ1"/>
<dbReference type="GO" id="GO:0000209">
    <property type="term" value="P:protein polyubiquitination"/>
    <property type="evidence" value="ECO:0007669"/>
    <property type="project" value="TreeGrafter"/>
</dbReference>
<organism evidence="8 9">
    <name type="scientific">Lates calcarifer</name>
    <name type="common">Barramundi</name>
    <name type="synonym">Holocentrus calcarifer</name>
    <dbReference type="NCBI Taxonomy" id="8187"/>
    <lineage>
        <taxon>Eukaryota</taxon>
        <taxon>Metazoa</taxon>
        <taxon>Chordata</taxon>
        <taxon>Craniata</taxon>
        <taxon>Vertebrata</taxon>
        <taxon>Euteleostomi</taxon>
        <taxon>Actinopterygii</taxon>
        <taxon>Neopterygii</taxon>
        <taxon>Teleostei</taxon>
        <taxon>Neoteleostei</taxon>
        <taxon>Acanthomorphata</taxon>
        <taxon>Carangaria</taxon>
        <taxon>Carangaria incertae sedis</taxon>
        <taxon>Centropomidae</taxon>
        <taxon>Lates</taxon>
    </lineage>
</organism>
<protein>
    <submittedName>
        <fullName evidence="10">RING finger protein 37</fullName>
    </submittedName>
    <submittedName>
        <fullName evidence="8">U-box domain containing 5</fullName>
    </submittedName>
</protein>
<dbReference type="PROSITE" id="PS50089">
    <property type="entry name" value="ZF_RING_2"/>
    <property type="match status" value="1"/>
</dbReference>
<dbReference type="CTD" id="22888"/>
<dbReference type="InterPro" id="IPR017907">
    <property type="entry name" value="Znf_RING_CS"/>
</dbReference>
<feature type="region of interest" description="Disordered" evidence="5">
    <location>
        <begin position="541"/>
        <end position="579"/>
    </location>
</feature>
<feature type="compositionally biased region" description="Basic and acidic residues" evidence="5">
    <location>
        <begin position="453"/>
        <end position="462"/>
    </location>
</feature>